<name>I9NNE5_9FIRM</name>
<dbReference type="KEGG" id="pft:JBW_00598"/>
<dbReference type="RefSeq" id="WP_007958925.1">
    <property type="nucleotide sequence ID" value="NZ_CP010978.1"/>
</dbReference>
<dbReference type="AlphaFoldDB" id="I9NNE5"/>
<sequence>MAYASDELVEKIDVTIVSSQMPPSKIAKRMTASVSTVGEQMIVGRKVSEVQENQISYEKLIKEIFDRVLVGYSVQSVDLRPGPSTALTIEITPWGDVVHEVAIVYDFGTLSQDIVNLIKKDMGNVDEKLNDVLIGLPIDAVDWAGGLSKVAIRELLANQLPEFHANIDIIPGERTLVKLSLSPLGTTVQDVHVSLRSTTIPNVVLTAVRPTMNETSKTLIGLPVAFVERHRDYFTAKLIAEQPLTKKYGITATPLLNAGADTEIALDVETDKYNITLEAYLDMGRDEDNASARLHAGKNISKRDEVFLEVNFIPSSVSWEFVPGWGHKIGSSMIAGIKYNTSSSQNMLWLHKELSPSWTMRLERNPKNRNNELGLRYKLHDFLSAEYIITKDDQWLRLVGHL</sequence>
<gene>
    <name evidence="1" type="ORF">JBW_00598</name>
</gene>
<accession>I9NNE5</accession>
<organism evidence="1 2">
    <name type="scientific">Pelosinus fermentans JBW45</name>
    <dbReference type="NCBI Taxonomy" id="1192197"/>
    <lineage>
        <taxon>Bacteria</taxon>
        <taxon>Bacillati</taxon>
        <taxon>Bacillota</taxon>
        <taxon>Negativicutes</taxon>
        <taxon>Selenomonadales</taxon>
        <taxon>Sporomusaceae</taxon>
        <taxon>Pelosinus</taxon>
    </lineage>
</organism>
<dbReference type="Proteomes" id="UP000005361">
    <property type="component" value="Chromosome"/>
</dbReference>
<evidence type="ECO:0000313" key="2">
    <source>
        <dbReference type="Proteomes" id="UP000005361"/>
    </source>
</evidence>
<dbReference type="EMBL" id="CP010978">
    <property type="protein sequence ID" value="AJQ25950.1"/>
    <property type="molecule type" value="Genomic_DNA"/>
</dbReference>
<dbReference type="HOGENOM" id="CLU_629798_0_0_9"/>
<evidence type="ECO:0000313" key="1">
    <source>
        <dbReference type="EMBL" id="AJQ25950.1"/>
    </source>
</evidence>
<reference evidence="1 2" key="1">
    <citation type="journal article" date="2015" name="Genome Announc.">
        <title>Complete Genome Sequence of Pelosinus fermentans JBW45, a Member of a Remarkably Competitive Group of Negativicutes in the Firmicutes Phylum.</title>
        <authorList>
            <person name="De Leon K.B."/>
            <person name="Utturkar S.M."/>
            <person name="Camilleri L.B."/>
            <person name="Elias D.A."/>
            <person name="Arkin A.P."/>
            <person name="Fields M.W."/>
            <person name="Brown S.D."/>
            <person name="Wall J.D."/>
        </authorList>
    </citation>
    <scope>NUCLEOTIDE SEQUENCE [LARGE SCALE GENOMIC DNA]</scope>
    <source>
        <strain evidence="1 2">JBW45</strain>
    </source>
</reference>
<dbReference type="OrthoDB" id="1633201at2"/>
<reference evidence="2" key="2">
    <citation type="submission" date="2015-02" db="EMBL/GenBank/DDBJ databases">
        <title>Complete Genome Sequence of Pelosinus fermentans JBW45.</title>
        <authorList>
            <person name="De Leon K.B."/>
            <person name="Utturkar S.M."/>
            <person name="Camilleri L.B."/>
            <person name="Arkin A.P."/>
            <person name="Fields M.W."/>
            <person name="Brown S.D."/>
            <person name="Wall J.D."/>
        </authorList>
    </citation>
    <scope>NUCLEOTIDE SEQUENCE [LARGE SCALE GENOMIC DNA]</scope>
    <source>
        <strain evidence="2">JBW45</strain>
    </source>
</reference>
<protein>
    <submittedName>
        <fullName evidence="1">Uncharacterized protein</fullName>
    </submittedName>
</protein>
<proteinExistence type="predicted"/>
<dbReference type="STRING" id="1192197.JBW_00598"/>